<dbReference type="EMBL" id="BAABUK010000021">
    <property type="protein sequence ID" value="GAA5814465.1"/>
    <property type="molecule type" value="Genomic_DNA"/>
</dbReference>
<evidence type="ECO:0000256" key="2">
    <source>
        <dbReference type="SAM" id="Phobius"/>
    </source>
</evidence>
<feature type="region of interest" description="Disordered" evidence="1">
    <location>
        <begin position="361"/>
        <end position="431"/>
    </location>
</feature>
<evidence type="ECO:0000256" key="1">
    <source>
        <dbReference type="SAM" id="MobiDB-lite"/>
    </source>
</evidence>
<protein>
    <submittedName>
        <fullName evidence="3">Uncharacterized protein</fullName>
    </submittedName>
</protein>
<accession>A0ABP9Z5R5</accession>
<keyword evidence="2" id="KW-1133">Transmembrane helix</keyword>
<reference evidence="3 4" key="1">
    <citation type="submission" date="2024-04" db="EMBL/GenBank/DDBJ databases">
        <title>genome sequences of Mucor flavus KT1a and Helicostylum pulchrum KT1b strains isolated from the surface of a dry-aged beef.</title>
        <authorList>
            <person name="Toyotome T."/>
            <person name="Hosono M."/>
            <person name="Torimaru M."/>
            <person name="Fukuda K."/>
            <person name="Mikami N."/>
        </authorList>
    </citation>
    <scope>NUCLEOTIDE SEQUENCE [LARGE SCALE GENOMIC DNA]</scope>
    <source>
        <strain evidence="3 4">KT1a</strain>
    </source>
</reference>
<organism evidence="3 4">
    <name type="scientific">Mucor flavus</name>
    <dbReference type="NCBI Taxonomy" id="439312"/>
    <lineage>
        <taxon>Eukaryota</taxon>
        <taxon>Fungi</taxon>
        <taxon>Fungi incertae sedis</taxon>
        <taxon>Mucoromycota</taxon>
        <taxon>Mucoromycotina</taxon>
        <taxon>Mucoromycetes</taxon>
        <taxon>Mucorales</taxon>
        <taxon>Mucorineae</taxon>
        <taxon>Mucoraceae</taxon>
        <taxon>Mucor</taxon>
    </lineage>
</organism>
<feature type="transmembrane region" description="Helical" evidence="2">
    <location>
        <begin position="21"/>
        <end position="43"/>
    </location>
</feature>
<feature type="region of interest" description="Disordered" evidence="1">
    <location>
        <begin position="309"/>
        <end position="344"/>
    </location>
</feature>
<feature type="compositionally biased region" description="Basic and acidic residues" evidence="1">
    <location>
        <begin position="373"/>
        <end position="388"/>
    </location>
</feature>
<feature type="compositionally biased region" description="Acidic residues" evidence="1">
    <location>
        <begin position="397"/>
        <end position="406"/>
    </location>
</feature>
<feature type="transmembrane region" description="Helical" evidence="2">
    <location>
        <begin position="50"/>
        <end position="76"/>
    </location>
</feature>
<evidence type="ECO:0000313" key="3">
    <source>
        <dbReference type="EMBL" id="GAA5814465.1"/>
    </source>
</evidence>
<comment type="caution">
    <text evidence="3">The sequence shown here is derived from an EMBL/GenBank/DDBJ whole genome shotgun (WGS) entry which is preliminary data.</text>
</comment>
<feature type="transmembrane region" description="Helical" evidence="2">
    <location>
        <begin position="127"/>
        <end position="145"/>
    </location>
</feature>
<sequence>MIAVDLTFLKEWISDLVMGDFYTYLSFIGIVSVWSIYGAIVMLMRSVSGITIYAIGLFFITNIHFIIGFVHIIMLFTTYRPILMDSCLQRQPTRYFWWSLGYEETDEMKKIYSACSSQWISFTTERFVSWVAYSVVSYIALYFVIKYQRCITNQYTKAQGIARGDGDWSDDDSYITHEKRKKGSTEKIIYYHEEFPTGTKPNDSELSASMYQQRQKLFDEIAKRKRVRSNLNRKSITSNTSRDSILGVHPLDLAQDPDVYRPPPMPPADTSESWNRYNDELLKEDQEAIERQKRVDALSTERLEYEIYRTSSTQQHQQQQTETTSEVIEKGASRRKRPSASRWSACYPNIQGLQPLTATENTVQEEDQQLADHLPDEKNSYIDYDKNDYNGGKTEYSEEDTYEDYQQEDHLPEDASPSASFLMKPTREESI</sequence>
<evidence type="ECO:0000313" key="4">
    <source>
        <dbReference type="Proteomes" id="UP001473302"/>
    </source>
</evidence>
<gene>
    <name evidence="3" type="ORF">MFLAVUS_007961</name>
</gene>
<proteinExistence type="predicted"/>
<dbReference type="Proteomes" id="UP001473302">
    <property type="component" value="Unassembled WGS sequence"/>
</dbReference>
<keyword evidence="4" id="KW-1185">Reference proteome</keyword>
<feature type="compositionally biased region" description="Low complexity" evidence="1">
    <location>
        <begin position="310"/>
        <end position="326"/>
    </location>
</feature>
<keyword evidence="2" id="KW-0472">Membrane</keyword>
<keyword evidence="2" id="KW-0812">Transmembrane</keyword>
<name>A0ABP9Z5R5_9FUNG</name>